<evidence type="ECO:0000256" key="1">
    <source>
        <dbReference type="ARBA" id="ARBA00004117"/>
    </source>
</evidence>
<keyword evidence="6" id="KW-0145">Chemotaxis</keyword>
<dbReference type="RefSeq" id="WP_120703169.1">
    <property type="nucleotide sequence ID" value="NZ_CP032694.1"/>
</dbReference>
<evidence type="ECO:0000256" key="8">
    <source>
        <dbReference type="ARBA" id="ARBA00023136"/>
    </source>
</evidence>
<dbReference type="GO" id="GO:0009425">
    <property type="term" value="C:bacterial-type flagellum basal body"/>
    <property type="evidence" value="ECO:0007669"/>
    <property type="project" value="UniProtKB-SubCell"/>
</dbReference>
<dbReference type="Pfam" id="PF01706">
    <property type="entry name" value="FliG_C"/>
    <property type="match status" value="1"/>
</dbReference>
<dbReference type="AlphaFoldDB" id="A0A387FTA7"/>
<evidence type="ECO:0000256" key="4">
    <source>
        <dbReference type="ARBA" id="ARBA00021870"/>
    </source>
</evidence>
<dbReference type="NCBIfam" id="NF004260">
    <property type="entry name" value="PRK05686.2-1"/>
    <property type="match status" value="1"/>
</dbReference>
<dbReference type="KEGG" id="rjg:CCGE525_04095"/>
<dbReference type="PRINTS" id="PR00954">
    <property type="entry name" value="FLGMOTORFLIG"/>
</dbReference>
<dbReference type="PANTHER" id="PTHR30534:SF0">
    <property type="entry name" value="FLAGELLAR MOTOR SWITCH PROTEIN FLIG"/>
    <property type="match status" value="1"/>
</dbReference>
<dbReference type="Pfam" id="PF14842">
    <property type="entry name" value="FliG_N"/>
    <property type="match status" value="1"/>
</dbReference>
<dbReference type="InterPro" id="IPR011002">
    <property type="entry name" value="FliG_a-hlx"/>
</dbReference>
<protein>
    <recommendedName>
        <fullName evidence="4">Flagellar motor switch protein FliG</fullName>
    </recommendedName>
</protein>
<feature type="domain" description="Flagellar motor switch protein FliG middle" evidence="12">
    <location>
        <begin position="129"/>
        <end position="197"/>
    </location>
</feature>
<keyword evidence="7" id="KW-0283">Flagellar rotation</keyword>
<dbReference type="InterPro" id="IPR028263">
    <property type="entry name" value="FliG_N"/>
</dbReference>
<dbReference type="InterPro" id="IPR032779">
    <property type="entry name" value="FliG_M"/>
</dbReference>
<keyword evidence="15" id="KW-1185">Reference proteome</keyword>
<name>A0A387FTA7_9HYPH</name>
<proteinExistence type="inferred from homology"/>
<dbReference type="PANTHER" id="PTHR30534">
    <property type="entry name" value="FLAGELLAR MOTOR SWITCH PROTEIN FLIG"/>
    <property type="match status" value="1"/>
</dbReference>
<evidence type="ECO:0000256" key="5">
    <source>
        <dbReference type="ARBA" id="ARBA00022475"/>
    </source>
</evidence>
<dbReference type="EMBL" id="CP032694">
    <property type="protein sequence ID" value="AYG58086.1"/>
    <property type="molecule type" value="Genomic_DNA"/>
</dbReference>
<keyword evidence="14" id="KW-0282">Flagellum</keyword>
<reference evidence="14 15" key="1">
    <citation type="submission" date="2018-10" db="EMBL/GenBank/DDBJ databases">
        <title>Rhizobium etli, R. leguminosarum and a new Rhizobium genospecies from Phaseolus dumosus.</title>
        <authorList>
            <person name="Ramirez-Puebla S.T."/>
            <person name="Rogel-Hernandez M.A."/>
            <person name="Guerrero G."/>
            <person name="Ormeno-Orrillo E."/>
            <person name="Martinez-Romero J.C."/>
            <person name="Negrete-Yankelevich S."/>
            <person name="Martinez-Romero E."/>
        </authorList>
    </citation>
    <scope>NUCLEOTIDE SEQUENCE [LARGE SCALE GENOMIC DNA]</scope>
    <source>
        <strain evidence="14 15">CCGE525</strain>
    </source>
</reference>
<evidence type="ECO:0000313" key="15">
    <source>
        <dbReference type="Proteomes" id="UP000282195"/>
    </source>
</evidence>
<feature type="domain" description="Flagellar motor switch protein FliG N-terminal" evidence="13">
    <location>
        <begin position="17"/>
        <end position="111"/>
    </location>
</feature>
<dbReference type="Pfam" id="PF14841">
    <property type="entry name" value="FliG_M"/>
    <property type="match status" value="1"/>
</dbReference>
<dbReference type="OrthoDB" id="9780302at2"/>
<dbReference type="SUPFAM" id="SSF48029">
    <property type="entry name" value="FliG"/>
    <property type="match status" value="2"/>
</dbReference>
<evidence type="ECO:0000259" key="13">
    <source>
        <dbReference type="Pfam" id="PF14842"/>
    </source>
</evidence>
<keyword evidence="9" id="KW-0975">Bacterial flagellum</keyword>
<sequence>MMDFEDFGSSALAEQPLSQAEKAAAVLLAMGKQVAGRLLKYFTQHELQLIIASAQSLRLIPPDELAQLVAEFEDLFTEGAGLMDNAKAIESILEEGLTPDEVDSLLGRRTAFQAYETSIWDRLGEADPAFVAKFFLREHPQTIAYVLSMMPSSFGAKVLLQLPEAQRADIMNRTVNLKDVSPKAAQIIENRVLALMAEIEAERNASGSTKVAELMNELDKPQVDTLLTSLETLNKESVDKVRPKIFLFDDLTLMPQPSRVLLLNDIAADILTMALRGSSAEIREIVLSSISPRQRRMIESDLQMGNTGINPREIAIARRAIAQEAIRLSNSGQIELKAKDKTPVEEAA</sequence>
<evidence type="ECO:0000256" key="9">
    <source>
        <dbReference type="ARBA" id="ARBA00023143"/>
    </source>
</evidence>
<keyword evidence="14" id="KW-0969">Cilium</keyword>
<keyword evidence="8" id="KW-0472">Membrane</keyword>
<comment type="similarity">
    <text evidence="3">Belongs to the FliG family.</text>
</comment>
<organism evidence="14 15">
    <name type="scientific">Rhizobium jaguaris</name>
    <dbReference type="NCBI Taxonomy" id="1312183"/>
    <lineage>
        <taxon>Bacteria</taxon>
        <taxon>Pseudomonadati</taxon>
        <taxon>Pseudomonadota</taxon>
        <taxon>Alphaproteobacteria</taxon>
        <taxon>Hyphomicrobiales</taxon>
        <taxon>Rhizobiaceae</taxon>
        <taxon>Rhizobium/Agrobacterium group</taxon>
        <taxon>Rhizobium</taxon>
    </lineage>
</organism>
<gene>
    <name evidence="14" type="primary">fliG</name>
    <name evidence="14" type="ORF">CCGE525_04095</name>
</gene>
<dbReference type="InterPro" id="IPR000090">
    <property type="entry name" value="Flg_Motor_Flig"/>
</dbReference>
<evidence type="ECO:0000259" key="11">
    <source>
        <dbReference type="Pfam" id="PF01706"/>
    </source>
</evidence>
<dbReference type="InterPro" id="IPR023087">
    <property type="entry name" value="Flg_Motor_Flig_C"/>
</dbReference>
<dbReference type="GO" id="GO:0005886">
    <property type="term" value="C:plasma membrane"/>
    <property type="evidence" value="ECO:0007669"/>
    <property type="project" value="UniProtKB-SubCell"/>
</dbReference>
<keyword evidence="14" id="KW-0966">Cell projection</keyword>
<dbReference type="Proteomes" id="UP000282195">
    <property type="component" value="Chromosome"/>
</dbReference>
<evidence type="ECO:0000256" key="2">
    <source>
        <dbReference type="ARBA" id="ARBA00004413"/>
    </source>
</evidence>
<dbReference type="GO" id="GO:0071973">
    <property type="term" value="P:bacterial-type flagellum-dependent cell motility"/>
    <property type="evidence" value="ECO:0007669"/>
    <property type="project" value="InterPro"/>
</dbReference>
<dbReference type="GO" id="GO:0003774">
    <property type="term" value="F:cytoskeletal motor activity"/>
    <property type="evidence" value="ECO:0007669"/>
    <property type="project" value="InterPro"/>
</dbReference>
<comment type="function">
    <text evidence="10">FliG is one of three proteins (FliG, FliN, FliM) that forms the rotor-mounted switch complex (C ring), located at the base of the basal body. This complex interacts with the CheY and CheZ chemotaxis proteins, in addition to contacting components of the motor that determine the direction of flagellar rotation.</text>
</comment>
<dbReference type="Gene3D" id="1.10.220.30">
    <property type="match status" value="3"/>
</dbReference>
<evidence type="ECO:0000256" key="10">
    <source>
        <dbReference type="ARBA" id="ARBA00025598"/>
    </source>
</evidence>
<comment type="subcellular location">
    <subcellularLocation>
        <location evidence="1">Bacterial flagellum basal body</location>
    </subcellularLocation>
    <subcellularLocation>
        <location evidence="2">Cell membrane</location>
        <topology evidence="2">Peripheral membrane protein</topology>
        <orientation evidence="2">Cytoplasmic side</orientation>
    </subcellularLocation>
</comment>
<evidence type="ECO:0000256" key="6">
    <source>
        <dbReference type="ARBA" id="ARBA00022500"/>
    </source>
</evidence>
<evidence type="ECO:0000256" key="7">
    <source>
        <dbReference type="ARBA" id="ARBA00022779"/>
    </source>
</evidence>
<evidence type="ECO:0000256" key="3">
    <source>
        <dbReference type="ARBA" id="ARBA00010299"/>
    </source>
</evidence>
<evidence type="ECO:0000313" key="14">
    <source>
        <dbReference type="EMBL" id="AYG58086.1"/>
    </source>
</evidence>
<feature type="domain" description="Flagellar motor switch protein FliG C-terminal" evidence="11">
    <location>
        <begin position="229"/>
        <end position="336"/>
    </location>
</feature>
<accession>A0A387FTA7</accession>
<dbReference type="GO" id="GO:0006935">
    <property type="term" value="P:chemotaxis"/>
    <property type="evidence" value="ECO:0007669"/>
    <property type="project" value="UniProtKB-KW"/>
</dbReference>
<evidence type="ECO:0000259" key="12">
    <source>
        <dbReference type="Pfam" id="PF14841"/>
    </source>
</evidence>
<keyword evidence="5" id="KW-1003">Cell membrane</keyword>